<reference evidence="1" key="1">
    <citation type="journal article" date="2021" name="Mol. Ecol. Resour.">
        <title>Apolygus lucorum genome provides insights into omnivorousness and mesophyll feeding.</title>
        <authorList>
            <person name="Liu Y."/>
            <person name="Liu H."/>
            <person name="Wang H."/>
            <person name="Huang T."/>
            <person name="Liu B."/>
            <person name="Yang B."/>
            <person name="Yin L."/>
            <person name="Li B."/>
            <person name="Zhang Y."/>
            <person name="Zhang S."/>
            <person name="Jiang F."/>
            <person name="Zhang X."/>
            <person name="Ren Y."/>
            <person name="Wang B."/>
            <person name="Wang S."/>
            <person name="Lu Y."/>
            <person name="Wu K."/>
            <person name="Fan W."/>
            <person name="Wang G."/>
        </authorList>
    </citation>
    <scope>NUCLEOTIDE SEQUENCE</scope>
    <source>
        <strain evidence="1">12Hb</strain>
    </source>
</reference>
<keyword evidence="2" id="KW-1185">Reference proteome</keyword>
<name>A0A8S9XIJ4_APOLU</name>
<dbReference type="Proteomes" id="UP000466442">
    <property type="component" value="Unassembled WGS sequence"/>
</dbReference>
<comment type="caution">
    <text evidence="1">The sequence shown here is derived from an EMBL/GenBank/DDBJ whole genome shotgun (WGS) entry which is preliminary data.</text>
</comment>
<evidence type="ECO:0000313" key="2">
    <source>
        <dbReference type="Proteomes" id="UP000466442"/>
    </source>
</evidence>
<organism evidence="1 2">
    <name type="scientific">Apolygus lucorum</name>
    <name type="common">Small green plant bug</name>
    <name type="synonym">Lygocoris lucorum</name>
    <dbReference type="NCBI Taxonomy" id="248454"/>
    <lineage>
        <taxon>Eukaryota</taxon>
        <taxon>Metazoa</taxon>
        <taxon>Ecdysozoa</taxon>
        <taxon>Arthropoda</taxon>
        <taxon>Hexapoda</taxon>
        <taxon>Insecta</taxon>
        <taxon>Pterygota</taxon>
        <taxon>Neoptera</taxon>
        <taxon>Paraneoptera</taxon>
        <taxon>Hemiptera</taxon>
        <taxon>Heteroptera</taxon>
        <taxon>Panheteroptera</taxon>
        <taxon>Cimicomorpha</taxon>
        <taxon>Miridae</taxon>
        <taxon>Mirini</taxon>
        <taxon>Apolygus</taxon>
    </lineage>
</organism>
<proteinExistence type="predicted"/>
<gene>
    <name evidence="1" type="ORF">GE061_014537</name>
</gene>
<protein>
    <submittedName>
        <fullName evidence="1">Uncharacterized protein</fullName>
    </submittedName>
</protein>
<accession>A0A8S9XIJ4</accession>
<dbReference type="AlphaFoldDB" id="A0A8S9XIJ4"/>
<evidence type="ECO:0000313" key="1">
    <source>
        <dbReference type="EMBL" id="KAF6208797.1"/>
    </source>
</evidence>
<dbReference type="EMBL" id="WIXP02000006">
    <property type="protein sequence ID" value="KAF6208797.1"/>
    <property type="molecule type" value="Genomic_DNA"/>
</dbReference>
<sequence length="99" mass="11433">MFRGGNLPAITFYQSSATCLFRMLENDISISSNLVFYPVISIRGNFFIDCLPSPFFLKDRRSLWVPFLVRSSSVDRETPFRVTTITCFERSCTKTPYPD</sequence>